<organism evidence="3 4">
    <name type="scientific">Nocardioides ganghwensis</name>
    <dbReference type="NCBI Taxonomy" id="252230"/>
    <lineage>
        <taxon>Bacteria</taxon>
        <taxon>Bacillati</taxon>
        <taxon>Actinomycetota</taxon>
        <taxon>Actinomycetes</taxon>
        <taxon>Propionibacteriales</taxon>
        <taxon>Nocardioidaceae</taxon>
        <taxon>Nocardioides</taxon>
    </lineage>
</organism>
<protein>
    <submittedName>
        <fullName evidence="3">GNAT family N-acetyltransferase</fullName>
    </submittedName>
</protein>
<dbReference type="EMBL" id="SDWU01000017">
    <property type="protein sequence ID" value="RYB99908.1"/>
    <property type="molecule type" value="Genomic_DNA"/>
</dbReference>
<dbReference type="InterPro" id="IPR016181">
    <property type="entry name" value="Acyl_CoA_acyltransferase"/>
</dbReference>
<proteinExistence type="predicted"/>
<evidence type="ECO:0000256" key="1">
    <source>
        <dbReference type="SAM" id="MobiDB-lite"/>
    </source>
</evidence>
<name>A0A4Q2S982_9ACTN</name>
<dbReference type="AlphaFoldDB" id="A0A4Q2S982"/>
<keyword evidence="4" id="KW-1185">Reference proteome</keyword>
<comment type="caution">
    <text evidence="3">The sequence shown here is derived from an EMBL/GenBank/DDBJ whole genome shotgun (WGS) entry which is preliminary data.</text>
</comment>
<dbReference type="PROSITE" id="PS51186">
    <property type="entry name" value="GNAT"/>
    <property type="match status" value="1"/>
</dbReference>
<feature type="region of interest" description="Disordered" evidence="1">
    <location>
        <begin position="19"/>
        <end position="62"/>
    </location>
</feature>
<dbReference type="Proteomes" id="UP000293291">
    <property type="component" value="Unassembled WGS sequence"/>
</dbReference>
<keyword evidence="3" id="KW-0808">Transferase</keyword>
<sequence>MDADGPRARGRLVRHLLRGAQGLAPRGPDLRARPRHRRVRRAGRRSRPRGLSDRAAPGQDRHLGRGVRRIAAGLPRGRLRGGGLAHPATARRTPGAGVTRLVDPGSIRIAPLTRAYAEDLATWRYDPPYDVYDLAGADPDELLDPELGFHAVLADDRLIGFRSFGPDGRVPGWDYDDSALDTGGGLRPSLTGQGLGRAVIAAGLDFGRSQYAPAAFRVTVASFNVRARRTVESLGFEVVGSFAARRDGRPFDVLVRAERR</sequence>
<evidence type="ECO:0000259" key="2">
    <source>
        <dbReference type="PROSITE" id="PS51186"/>
    </source>
</evidence>
<dbReference type="GO" id="GO:0016747">
    <property type="term" value="F:acyltransferase activity, transferring groups other than amino-acyl groups"/>
    <property type="evidence" value="ECO:0007669"/>
    <property type="project" value="InterPro"/>
</dbReference>
<gene>
    <name evidence="3" type="ORF">EUA07_15585</name>
</gene>
<dbReference type="OrthoDB" id="9814648at2"/>
<dbReference type="InterPro" id="IPR000182">
    <property type="entry name" value="GNAT_dom"/>
</dbReference>
<feature type="region of interest" description="Disordered" evidence="1">
    <location>
        <begin position="78"/>
        <end position="99"/>
    </location>
</feature>
<dbReference type="Pfam" id="PF00583">
    <property type="entry name" value="Acetyltransf_1"/>
    <property type="match status" value="1"/>
</dbReference>
<dbReference type="SUPFAM" id="SSF55729">
    <property type="entry name" value="Acyl-CoA N-acyltransferases (Nat)"/>
    <property type="match status" value="1"/>
</dbReference>
<feature type="compositionally biased region" description="Basic residues" evidence="1">
    <location>
        <begin position="33"/>
        <end position="48"/>
    </location>
</feature>
<feature type="domain" description="N-acetyltransferase" evidence="2">
    <location>
        <begin position="107"/>
        <end position="260"/>
    </location>
</feature>
<evidence type="ECO:0000313" key="3">
    <source>
        <dbReference type="EMBL" id="RYB99908.1"/>
    </source>
</evidence>
<evidence type="ECO:0000313" key="4">
    <source>
        <dbReference type="Proteomes" id="UP000293291"/>
    </source>
</evidence>
<accession>A0A4Q2S982</accession>
<reference evidence="3 4" key="1">
    <citation type="submission" date="2019-01" db="EMBL/GenBank/DDBJ databases">
        <title>Novel species of Nocardioides.</title>
        <authorList>
            <person name="Liu Q."/>
            <person name="Xin Y.-H."/>
        </authorList>
    </citation>
    <scope>NUCLEOTIDE SEQUENCE [LARGE SCALE GENOMIC DNA]</scope>
    <source>
        <strain evidence="3 4">CGMCC 4.6875</strain>
    </source>
</reference>
<dbReference type="Gene3D" id="3.40.630.30">
    <property type="match status" value="1"/>
</dbReference>